<proteinExistence type="predicted"/>
<keyword evidence="2" id="KW-1133">Transmembrane helix</keyword>
<evidence type="ECO:0008006" key="4">
    <source>
        <dbReference type="Google" id="ProtNLM"/>
    </source>
</evidence>
<dbReference type="AlphaFoldDB" id="A0A7S1TXU7"/>
<keyword evidence="2" id="KW-0472">Membrane</keyword>
<dbReference type="GO" id="GO:0005886">
    <property type="term" value="C:plasma membrane"/>
    <property type="evidence" value="ECO:0007669"/>
    <property type="project" value="TreeGrafter"/>
</dbReference>
<dbReference type="PANTHER" id="PTHR10582:SF2">
    <property type="entry name" value="INACTIVE"/>
    <property type="match status" value="1"/>
</dbReference>
<dbReference type="GO" id="GO:0005216">
    <property type="term" value="F:monoatomic ion channel activity"/>
    <property type="evidence" value="ECO:0007669"/>
    <property type="project" value="InterPro"/>
</dbReference>
<name>A0A7S1TXU7_9STRA</name>
<sequence length="161" mass="18502">MSIGEFDYPFHEDRFINDWACAFFAVFVVLVHLLYLNVLIAMMASSYKAVSEDARASASFNRAALLLRYEATISDDDREKYHNKVRPQRGRREHFSLPDETRGVVRDLFFEHDLALLIAPAKYEAEEAEEDARGAEQMRRIEDGVAALLQRMETLEAKLVA</sequence>
<evidence type="ECO:0000256" key="2">
    <source>
        <dbReference type="SAM" id="Phobius"/>
    </source>
</evidence>
<evidence type="ECO:0000313" key="3">
    <source>
        <dbReference type="EMBL" id="CAD9248889.1"/>
    </source>
</evidence>
<dbReference type="EMBL" id="HBGJ01011542">
    <property type="protein sequence ID" value="CAD9248889.1"/>
    <property type="molecule type" value="Transcribed_RNA"/>
</dbReference>
<gene>
    <name evidence="3" type="ORF">PPAR1163_LOCUS7249</name>
</gene>
<feature type="transmembrane region" description="Helical" evidence="2">
    <location>
        <begin position="16"/>
        <end position="38"/>
    </location>
</feature>
<accession>A0A7S1TXU7</accession>
<keyword evidence="2" id="KW-0812">Transmembrane</keyword>
<dbReference type="PANTHER" id="PTHR10582">
    <property type="entry name" value="TRANSIENT RECEPTOR POTENTIAL ION CHANNEL PROTEIN"/>
    <property type="match status" value="1"/>
</dbReference>
<dbReference type="InterPro" id="IPR024862">
    <property type="entry name" value="TRPV"/>
</dbReference>
<keyword evidence="1" id="KW-0677">Repeat</keyword>
<dbReference type="GO" id="GO:0098703">
    <property type="term" value="P:calcium ion import across plasma membrane"/>
    <property type="evidence" value="ECO:0007669"/>
    <property type="project" value="TreeGrafter"/>
</dbReference>
<organism evidence="3">
    <name type="scientific">Phaeomonas parva</name>
    <dbReference type="NCBI Taxonomy" id="124430"/>
    <lineage>
        <taxon>Eukaryota</taxon>
        <taxon>Sar</taxon>
        <taxon>Stramenopiles</taxon>
        <taxon>Ochrophyta</taxon>
        <taxon>Pinguiophyceae</taxon>
        <taxon>Pinguiochrysidales</taxon>
        <taxon>Pinguiochrysidaceae</taxon>
        <taxon>Phaeomonas</taxon>
    </lineage>
</organism>
<evidence type="ECO:0000256" key="1">
    <source>
        <dbReference type="ARBA" id="ARBA00022737"/>
    </source>
</evidence>
<reference evidence="3" key="1">
    <citation type="submission" date="2021-01" db="EMBL/GenBank/DDBJ databases">
        <authorList>
            <person name="Corre E."/>
            <person name="Pelletier E."/>
            <person name="Niang G."/>
            <person name="Scheremetjew M."/>
            <person name="Finn R."/>
            <person name="Kale V."/>
            <person name="Holt S."/>
            <person name="Cochrane G."/>
            <person name="Meng A."/>
            <person name="Brown T."/>
            <person name="Cohen L."/>
        </authorList>
    </citation>
    <scope>NUCLEOTIDE SEQUENCE</scope>
    <source>
        <strain evidence="3">CCMP2877</strain>
    </source>
</reference>
<protein>
    <recommendedName>
        <fullName evidence="4">Ion transport domain-containing protein</fullName>
    </recommendedName>
</protein>